<evidence type="ECO:0000256" key="3">
    <source>
        <dbReference type="ARBA" id="ARBA00022801"/>
    </source>
</evidence>
<organism evidence="4 5">
    <name type="scientific">Calothrix parasitica NIES-267</name>
    <dbReference type="NCBI Taxonomy" id="1973488"/>
    <lineage>
        <taxon>Bacteria</taxon>
        <taxon>Bacillati</taxon>
        <taxon>Cyanobacteriota</taxon>
        <taxon>Cyanophyceae</taxon>
        <taxon>Nostocales</taxon>
        <taxon>Calotrichaceae</taxon>
        <taxon>Calothrix</taxon>
    </lineage>
</organism>
<dbReference type="InterPro" id="IPR023214">
    <property type="entry name" value="HAD_sf"/>
</dbReference>
<dbReference type="PANTHER" id="PTHR18901">
    <property type="entry name" value="2-DEOXYGLUCOSE-6-PHOSPHATE PHOSPHATASE 2"/>
    <property type="match status" value="1"/>
</dbReference>
<keyword evidence="5" id="KW-1185">Reference proteome</keyword>
<dbReference type="SFLD" id="SFLDS00003">
    <property type="entry name" value="Haloacid_Dehalogenase"/>
    <property type="match status" value="1"/>
</dbReference>
<dbReference type="NCBIfam" id="NF008087">
    <property type="entry name" value="PRK10826.1"/>
    <property type="match status" value="1"/>
</dbReference>
<dbReference type="PRINTS" id="PR00413">
    <property type="entry name" value="HADHALOGNASE"/>
</dbReference>
<dbReference type="SUPFAM" id="SSF56784">
    <property type="entry name" value="HAD-like"/>
    <property type="match status" value="1"/>
</dbReference>
<dbReference type="Pfam" id="PF00702">
    <property type="entry name" value="Hydrolase"/>
    <property type="match status" value="1"/>
</dbReference>
<gene>
    <name evidence="4" type="ORF">NIES267_12750</name>
</gene>
<dbReference type="Proteomes" id="UP000218418">
    <property type="component" value="Chromosome"/>
</dbReference>
<dbReference type="GO" id="GO:0016787">
    <property type="term" value="F:hydrolase activity"/>
    <property type="evidence" value="ECO:0007669"/>
    <property type="project" value="UniProtKB-KW"/>
</dbReference>
<dbReference type="GO" id="GO:0046872">
    <property type="term" value="F:metal ion binding"/>
    <property type="evidence" value="ECO:0007669"/>
    <property type="project" value="UniProtKB-KW"/>
</dbReference>
<dbReference type="Gene3D" id="1.10.150.240">
    <property type="entry name" value="Putative phosphatase, domain 2"/>
    <property type="match status" value="1"/>
</dbReference>
<dbReference type="OrthoDB" id="9797743at2"/>
<dbReference type="NCBIfam" id="TIGR01509">
    <property type="entry name" value="HAD-SF-IA-v3"/>
    <property type="match status" value="1"/>
</dbReference>
<dbReference type="PANTHER" id="PTHR18901:SF38">
    <property type="entry name" value="PSEUDOURIDINE-5'-PHOSPHATASE"/>
    <property type="match status" value="1"/>
</dbReference>
<dbReference type="AlphaFoldDB" id="A0A1Z4LL34"/>
<proteinExistence type="inferred from homology"/>
<dbReference type="InterPro" id="IPR036412">
    <property type="entry name" value="HAD-like_sf"/>
</dbReference>
<dbReference type="InterPro" id="IPR023198">
    <property type="entry name" value="PGP-like_dom2"/>
</dbReference>
<accession>A0A1Z4LL34</accession>
<dbReference type="InterPro" id="IPR006439">
    <property type="entry name" value="HAD-SF_hydro_IA"/>
</dbReference>
<reference evidence="4 5" key="1">
    <citation type="submission" date="2017-06" db="EMBL/GenBank/DDBJ databases">
        <title>Genome sequencing of cyanobaciteial culture collection at National Institute for Environmental Studies (NIES).</title>
        <authorList>
            <person name="Hirose Y."/>
            <person name="Shimura Y."/>
            <person name="Fujisawa T."/>
            <person name="Nakamura Y."/>
            <person name="Kawachi M."/>
        </authorList>
    </citation>
    <scope>NUCLEOTIDE SEQUENCE [LARGE SCALE GENOMIC DNA]</scope>
    <source>
        <strain evidence="4 5">NIES-267</strain>
    </source>
</reference>
<evidence type="ECO:0008006" key="6">
    <source>
        <dbReference type="Google" id="ProtNLM"/>
    </source>
</evidence>
<name>A0A1Z4LL34_9CYAN</name>
<dbReference type="Gene3D" id="3.40.50.1000">
    <property type="entry name" value="HAD superfamily/HAD-like"/>
    <property type="match status" value="1"/>
</dbReference>
<keyword evidence="3" id="KW-0378">Hydrolase</keyword>
<dbReference type="FunFam" id="3.40.50.1000:FF:000036">
    <property type="entry name" value="HAD family hydrolase"/>
    <property type="match status" value="1"/>
</dbReference>
<evidence type="ECO:0000256" key="1">
    <source>
        <dbReference type="ARBA" id="ARBA00006171"/>
    </source>
</evidence>
<evidence type="ECO:0000313" key="4">
    <source>
        <dbReference type="EMBL" id="BAY81798.1"/>
    </source>
</evidence>
<evidence type="ECO:0000256" key="2">
    <source>
        <dbReference type="ARBA" id="ARBA00022723"/>
    </source>
</evidence>
<evidence type="ECO:0000313" key="5">
    <source>
        <dbReference type="Proteomes" id="UP000218418"/>
    </source>
</evidence>
<sequence>MIEAVIFDMDGLLIDSEPLWQQAEITIFKQVDIILIPSMCMQTKGLRIDEVVEYWYKKYPWDKLSKKQVEEAIVDKLIELILTEGKALVGVSEAINFVKSKNLKVALASSSSYKIINAALQKLDIADDFEIIYSAESEALGKPHPGVYLTTAEKLGVSPQNCLALEDSLNGVLAAKAAQMKCIAIPEMSEYHNPKFAISDMVLESLEQLDDNIWDFINS</sequence>
<dbReference type="EMBL" id="AP018227">
    <property type="protein sequence ID" value="BAY81798.1"/>
    <property type="molecule type" value="Genomic_DNA"/>
</dbReference>
<dbReference type="SFLD" id="SFLDG01129">
    <property type="entry name" value="C1.5:_HAD__Beta-PGM__Phosphata"/>
    <property type="match status" value="1"/>
</dbReference>
<dbReference type="SFLD" id="SFLDG01135">
    <property type="entry name" value="C1.5.6:_HAD__Beta-PGM__Phospha"/>
    <property type="match status" value="1"/>
</dbReference>
<keyword evidence="2" id="KW-0479">Metal-binding</keyword>
<protein>
    <recommendedName>
        <fullName evidence="6">Hexitol phosphatase HxpB</fullName>
    </recommendedName>
</protein>
<comment type="similarity">
    <text evidence="1">Belongs to the HAD-like hydrolase superfamily. CbbY/CbbZ/Gph/YieH family.</text>
</comment>